<protein>
    <submittedName>
        <fullName evidence="1">Uncharacterized protein</fullName>
    </submittedName>
</protein>
<proteinExistence type="predicted"/>
<accession>A0AB36FSN3</accession>
<evidence type="ECO:0000313" key="2">
    <source>
        <dbReference type="Proteomes" id="UP000095392"/>
    </source>
</evidence>
<dbReference type="Proteomes" id="UP000095392">
    <property type="component" value="Unassembled WGS sequence"/>
</dbReference>
<gene>
    <name evidence="1" type="ORF">BFV95_1971</name>
</gene>
<name>A0AB36FSN3_ALTMA</name>
<organism evidence="1 2">
    <name type="scientific">Alteromonas macleodii</name>
    <name type="common">Pseudoalteromonas macleodii</name>
    <dbReference type="NCBI Taxonomy" id="28108"/>
    <lineage>
        <taxon>Bacteria</taxon>
        <taxon>Pseudomonadati</taxon>
        <taxon>Pseudomonadota</taxon>
        <taxon>Gammaproteobacteria</taxon>
        <taxon>Alteromonadales</taxon>
        <taxon>Alteromonadaceae</taxon>
        <taxon>Alteromonas/Salinimonas group</taxon>
        <taxon>Alteromonas</taxon>
    </lineage>
</organism>
<evidence type="ECO:0000313" key="1">
    <source>
        <dbReference type="EMBL" id="OES32466.1"/>
    </source>
</evidence>
<sequence length="49" mass="5211">MAGITISDGNRDAATKAAAMLNSFLLTVNRYAMTSGRSVVINREAIPIK</sequence>
<reference evidence="1 2" key="1">
    <citation type="submission" date="2016-09" db="EMBL/GenBank/DDBJ databases">
        <title>Draft Genome Sequence of four Alteromonas macleodii strains isolated from copper coupons and grown long-term at elevated copper levels.</title>
        <authorList>
            <person name="Cusick K."/>
            <person name="Dale J."/>
            <person name="Little B."/>
            <person name="Biffinger J."/>
        </authorList>
    </citation>
    <scope>NUCLEOTIDE SEQUENCE [LARGE SCALE GENOMIC DNA]</scope>
    <source>
        <strain evidence="1 2">KCP01</strain>
    </source>
</reference>
<comment type="caution">
    <text evidence="1">The sequence shown here is derived from an EMBL/GenBank/DDBJ whole genome shotgun (WGS) entry which is preliminary data.</text>
</comment>
<keyword evidence="2" id="KW-1185">Reference proteome</keyword>
<dbReference type="AlphaFoldDB" id="A0AB36FSN3"/>
<dbReference type="EMBL" id="MIPY01000011">
    <property type="protein sequence ID" value="OES32466.1"/>
    <property type="molecule type" value="Genomic_DNA"/>
</dbReference>